<proteinExistence type="predicted"/>
<accession>A0A1J5RX53</accession>
<dbReference type="GO" id="GO:0033890">
    <property type="term" value="F:ribonuclease D activity"/>
    <property type="evidence" value="ECO:0007669"/>
    <property type="project" value="UniProtKB-EC"/>
</dbReference>
<gene>
    <name evidence="2" type="primary">rnd_6</name>
    <name evidence="2" type="ORF">GALL_213470</name>
</gene>
<dbReference type="GO" id="GO:0003676">
    <property type="term" value="F:nucleic acid binding"/>
    <property type="evidence" value="ECO:0007669"/>
    <property type="project" value="InterPro"/>
</dbReference>
<dbReference type="SUPFAM" id="SSF53098">
    <property type="entry name" value="Ribonuclease H-like"/>
    <property type="match status" value="1"/>
</dbReference>
<organism evidence="2">
    <name type="scientific">mine drainage metagenome</name>
    <dbReference type="NCBI Taxonomy" id="410659"/>
    <lineage>
        <taxon>unclassified sequences</taxon>
        <taxon>metagenomes</taxon>
        <taxon>ecological metagenomes</taxon>
    </lineage>
</organism>
<evidence type="ECO:0000259" key="1">
    <source>
        <dbReference type="SMART" id="SM00474"/>
    </source>
</evidence>
<dbReference type="AlphaFoldDB" id="A0A1J5RX53"/>
<reference evidence="2" key="1">
    <citation type="submission" date="2016-10" db="EMBL/GenBank/DDBJ databases">
        <title>Sequence of Gallionella enrichment culture.</title>
        <authorList>
            <person name="Poehlein A."/>
            <person name="Muehling M."/>
            <person name="Daniel R."/>
        </authorList>
    </citation>
    <scope>NUCLEOTIDE SEQUENCE</scope>
</reference>
<dbReference type="InterPro" id="IPR036397">
    <property type="entry name" value="RNaseH_sf"/>
</dbReference>
<dbReference type="PANTHER" id="PTHR47765">
    <property type="entry name" value="3'-5' EXONUCLEASE DOMAIN-CONTAINING PROTEIN"/>
    <property type="match status" value="1"/>
</dbReference>
<feature type="domain" description="3'-5' exonuclease" evidence="1">
    <location>
        <begin position="20"/>
        <end position="192"/>
    </location>
</feature>
<sequence length="200" mass="21808">MHAPIDPNLPLYPGIRLADVVLVQSATEAGAALAALLATDAIGFDTESKPTFAKGEVSTGPHLIQLATDDKAYLFRVTGRPALDGLRAILESPRVLKVGFGLRDDLLRLETKLGISSIHVLDLAIALRQGQRADVGAKTAVARFFGQRLQKSKRTSTTNWSNPLLTERQMLYAANDAQVALRVYRSWQHQGRVTSHSARE</sequence>
<dbReference type="EMBL" id="MLJW01000145">
    <property type="protein sequence ID" value="OIQ96644.1"/>
    <property type="molecule type" value="Genomic_DNA"/>
</dbReference>
<dbReference type="PANTHER" id="PTHR47765:SF2">
    <property type="entry name" value="EXONUCLEASE MUT-7 HOMOLOG"/>
    <property type="match status" value="1"/>
</dbReference>
<dbReference type="InterPro" id="IPR012337">
    <property type="entry name" value="RNaseH-like_sf"/>
</dbReference>
<dbReference type="GO" id="GO:0008408">
    <property type="term" value="F:3'-5' exonuclease activity"/>
    <property type="evidence" value="ECO:0007669"/>
    <property type="project" value="InterPro"/>
</dbReference>
<evidence type="ECO:0000313" key="2">
    <source>
        <dbReference type="EMBL" id="OIQ96644.1"/>
    </source>
</evidence>
<dbReference type="CDD" id="cd06141">
    <property type="entry name" value="WRN_exo"/>
    <property type="match status" value="1"/>
</dbReference>
<dbReference type="GO" id="GO:0006139">
    <property type="term" value="P:nucleobase-containing compound metabolic process"/>
    <property type="evidence" value="ECO:0007669"/>
    <property type="project" value="InterPro"/>
</dbReference>
<dbReference type="EC" id="3.1.13.5" evidence="2"/>
<dbReference type="InterPro" id="IPR002562">
    <property type="entry name" value="3'-5'_exonuclease_dom"/>
</dbReference>
<dbReference type="InterPro" id="IPR052408">
    <property type="entry name" value="Exonuclease_MUT-7-like"/>
</dbReference>
<name>A0A1J5RX53_9ZZZZ</name>
<dbReference type="Gene3D" id="3.30.420.10">
    <property type="entry name" value="Ribonuclease H-like superfamily/Ribonuclease H"/>
    <property type="match status" value="1"/>
</dbReference>
<protein>
    <submittedName>
        <fullName evidence="2">Ribonuclease D</fullName>
        <ecNumber evidence="2">3.1.13.5</ecNumber>
    </submittedName>
</protein>
<keyword evidence="2" id="KW-0378">Hydrolase</keyword>
<comment type="caution">
    <text evidence="2">The sequence shown here is derived from an EMBL/GenBank/DDBJ whole genome shotgun (WGS) entry which is preliminary data.</text>
</comment>
<dbReference type="SMART" id="SM00474">
    <property type="entry name" value="35EXOc"/>
    <property type="match status" value="1"/>
</dbReference>
<dbReference type="Pfam" id="PF01612">
    <property type="entry name" value="DNA_pol_A_exo1"/>
    <property type="match status" value="1"/>
</dbReference>